<dbReference type="AlphaFoldDB" id="A0AAV7XU12"/>
<comment type="caution">
    <text evidence="14">The sequence shown here is derived from an EMBL/GenBank/DDBJ whole genome shotgun (WGS) entry which is preliminary data.</text>
</comment>
<feature type="transmembrane region" description="Helical" evidence="13">
    <location>
        <begin position="435"/>
        <end position="455"/>
    </location>
</feature>
<feature type="transmembrane region" description="Helical" evidence="13">
    <location>
        <begin position="15"/>
        <end position="34"/>
    </location>
</feature>
<dbReference type="InterPro" id="IPR051163">
    <property type="entry name" value="Sodium:Solute_Symporter_SSF"/>
</dbReference>
<dbReference type="PANTHER" id="PTHR42985">
    <property type="entry name" value="SODIUM-COUPLED MONOCARBOXYLATE TRANSPORTER"/>
    <property type="match status" value="1"/>
</dbReference>
<evidence type="ECO:0000256" key="7">
    <source>
        <dbReference type="ARBA" id="ARBA00023053"/>
    </source>
</evidence>
<keyword evidence="3" id="KW-0813">Transport</keyword>
<feature type="transmembrane region" description="Helical" evidence="13">
    <location>
        <begin position="77"/>
        <end position="95"/>
    </location>
</feature>
<dbReference type="PANTHER" id="PTHR42985:SF39">
    <property type="entry name" value="GH10366P"/>
    <property type="match status" value="1"/>
</dbReference>
<gene>
    <name evidence="14" type="ORF">ONE63_007020</name>
</gene>
<keyword evidence="7" id="KW-0915">Sodium</keyword>
<evidence type="ECO:0000256" key="8">
    <source>
        <dbReference type="ARBA" id="ARBA00023065"/>
    </source>
</evidence>
<feature type="region of interest" description="Disordered" evidence="12">
    <location>
        <begin position="584"/>
        <end position="604"/>
    </location>
</feature>
<name>A0AAV7XU12_9NEOP</name>
<feature type="transmembrane region" description="Helical" evidence="13">
    <location>
        <begin position="213"/>
        <end position="231"/>
    </location>
</feature>
<keyword evidence="15" id="KW-1185">Reference proteome</keyword>
<dbReference type="GO" id="GO:0015293">
    <property type="term" value="F:symporter activity"/>
    <property type="evidence" value="ECO:0007669"/>
    <property type="project" value="TreeGrafter"/>
</dbReference>
<dbReference type="NCBIfam" id="TIGR00813">
    <property type="entry name" value="sss"/>
    <property type="match status" value="1"/>
</dbReference>
<organism evidence="14 15">
    <name type="scientific">Megalurothrips usitatus</name>
    <name type="common">bean blossom thrips</name>
    <dbReference type="NCBI Taxonomy" id="439358"/>
    <lineage>
        <taxon>Eukaryota</taxon>
        <taxon>Metazoa</taxon>
        <taxon>Ecdysozoa</taxon>
        <taxon>Arthropoda</taxon>
        <taxon>Hexapoda</taxon>
        <taxon>Insecta</taxon>
        <taxon>Pterygota</taxon>
        <taxon>Neoptera</taxon>
        <taxon>Paraneoptera</taxon>
        <taxon>Thysanoptera</taxon>
        <taxon>Terebrantia</taxon>
        <taxon>Thripoidea</taxon>
        <taxon>Thripidae</taxon>
        <taxon>Megalurothrips</taxon>
    </lineage>
</organism>
<comment type="similarity">
    <text evidence="2 11">Belongs to the sodium:solute symporter (SSF) (TC 2.A.21) family.</text>
</comment>
<evidence type="ECO:0000256" key="4">
    <source>
        <dbReference type="ARBA" id="ARBA00022475"/>
    </source>
</evidence>
<feature type="transmembrane region" description="Helical" evidence="13">
    <location>
        <begin position="462"/>
        <end position="481"/>
    </location>
</feature>
<dbReference type="GO" id="GO:0005886">
    <property type="term" value="C:plasma membrane"/>
    <property type="evidence" value="ECO:0007669"/>
    <property type="project" value="UniProtKB-SubCell"/>
</dbReference>
<evidence type="ECO:0000256" key="5">
    <source>
        <dbReference type="ARBA" id="ARBA00022692"/>
    </source>
</evidence>
<evidence type="ECO:0000256" key="9">
    <source>
        <dbReference type="ARBA" id="ARBA00023136"/>
    </source>
</evidence>
<keyword evidence="9 13" id="KW-0472">Membrane</keyword>
<evidence type="ECO:0000256" key="6">
    <source>
        <dbReference type="ARBA" id="ARBA00022989"/>
    </source>
</evidence>
<evidence type="ECO:0000256" key="1">
    <source>
        <dbReference type="ARBA" id="ARBA00004651"/>
    </source>
</evidence>
<feature type="transmembrane region" description="Helical" evidence="13">
    <location>
        <begin position="302"/>
        <end position="328"/>
    </location>
</feature>
<feature type="transmembrane region" description="Helical" evidence="13">
    <location>
        <begin position="408"/>
        <end position="429"/>
    </location>
</feature>
<dbReference type="PROSITE" id="PS50283">
    <property type="entry name" value="NA_SOLUT_SYMP_3"/>
    <property type="match status" value="1"/>
</dbReference>
<evidence type="ECO:0000256" key="10">
    <source>
        <dbReference type="ARBA" id="ARBA00023201"/>
    </source>
</evidence>
<protein>
    <recommendedName>
        <fullName evidence="16">Sodium-coupled monocarboxylate transporter 1-like</fullName>
    </recommendedName>
</protein>
<keyword evidence="10" id="KW-0739">Sodium transport</keyword>
<feature type="transmembrane region" description="Helical" evidence="13">
    <location>
        <begin position="262"/>
        <end position="281"/>
    </location>
</feature>
<feature type="transmembrane region" description="Helical" evidence="13">
    <location>
        <begin position="182"/>
        <end position="201"/>
    </location>
</feature>
<evidence type="ECO:0000256" key="13">
    <source>
        <dbReference type="SAM" id="Phobius"/>
    </source>
</evidence>
<proteinExistence type="inferred from homology"/>
<dbReference type="Pfam" id="PF00474">
    <property type="entry name" value="SSF"/>
    <property type="match status" value="1"/>
</dbReference>
<comment type="subcellular location">
    <subcellularLocation>
        <location evidence="1">Cell membrane</location>
        <topology evidence="1">Multi-pass membrane protein</topology>
    </subcellularLocation>
</comment>
<keyword evidence="5 13" id="KW-0812">Transmembrane</keyword>
<evidence type="ECO:0000256" key="2">
    <source>
        <dbReference type="ARBA" id="ARBA00006434"/>
    </source>
</evidence>
<feature type="compositionally biased region" description="Basic and acidic residues" evidence="12">
    <location>
        <begin position="589"/>
        <end position="604"/>
    </location>
</feature>
<evidence type="ECO:0000256" key="3">
    <source>
        <dbReference type="ARBA" id="ARBA00022448"/>
    </source>
</evidence>
<feature type="transmembrane region" description="Helical" evidence="13">
    <location>
        <begin position="149"/>
        <end position="170"/>
    </location>
</feature>
<evidence type="ECO:0000313" key="15">
    <source>
        <dbReference type="Proteomes" id="UP001075354"/>
    </source>
</evidence>
<dbReference type="Gene3D" id="1.20.1730.10">
    <property type="entry name" value="Sodium/glucose cotransporter"/>
    <property type="match status" value="1"/>
</dbReference>
<keyword evidence="8" id="KW-0406">Ion transport</keyword>
<accession>A0AAV7XU12</accession>
<evidence type="ECO:0008006" key="16">
    <source>
        <dbReference type="Google" id="ProtNLM"/>
    </source>
</evidence>
<dbReference type="GO" id="GO:0006814">
    <property type="term" value="P:sodium ion transport"/>
    <property type="evidence" value="ECO:0007669"/>
    <property type="project" value="UniProtKB-KW"/>
</dbReference>
<sequence>MDVAAATRFFGVADYLVFGGMLVVSTLIGLYHGFKFRLPWSRRDSDASDLAVEEDRGRQADASAEEFLIGRGQMGTLPVALSMLASFLSSITLMGQPAEVYLFGPQLWLFGVAAFLAIPVINYVMIPFFHKMQLTSAYEYFGTRFGRKVQLLASVLFTVQMVLYLALVLYAPALALSQVTGLNTMVVVTAMYFVVIFYTTIGGMKAVVWTDTFQVVVLYVAMFAILIKGTIQVGGIDVVWQRNAAHGRGDFFKWTTDPTERYSVWSAFIGAAVLHTAVYGANQLQVQRYLTVSTISQARQMLWINCAGWTAVVLLTVYAGMLIFAQYVDCDPIRSGMVSKADQLFPLFVMDTAADLPGFPGLFVAGIFSAGLSTVSTGLNSLAAIWFAELDGTAFKARLTERGSGLTVKMLALGFGLLSFALVFVVPYMSGLAPVAIALSSFFSGTLFALFLLGMYVPFADAVGATVGLLSGIGIVGWMTIGAQVATEAGQIVNPILPLSVEGCAANATATLAAAVSEYAPALYRVSFLWYCALSTLITFAVGVATSAVSSRLGRKSGGGGSGGSTPPTTAAASFVVVSSEVSLDEDKDSSRPEKLLVRSGDKEASALQVSVLGRPRLPVVPAAARI</sequence>
<evidence type="ECO:0000256" key="12">
    <source>
        <dbReference type="SAM" id="MobiDB-lite"/>
    </source>
</evidence>
<feature type="transmembrane region" description="Helical" evidence="13">
    <location>
        <begin position="528"/>
        <end position="549"/>
    </location>
</feature>
<evidence type="ECO:0000313" key="14">
    <source>
        <dbReference type="EMBL" id="KAJ1528624.1"/>
    </source>
</evidence>
<dbReference type="Proteomes" id="UP001075354">
    <property type="component" value="Chromosome 4"/>
</dbReference>
<keyword evidence="4" id="KW-1003">Cell membrane</keyword>
<feature type="transmembrane region" description="Helical" evidence="13">
    <location>
        <begin position="107"/>
        <end position="129"/>
    </location>
</feature>
<dbReference type="InterPro" id="IPR001734">
    <property type="entry name" value="Na/solute_symporter"/>
</dbReference>
<keyword evidence="6 13" id="KW-1133">Transmembrane helix</keyword>
<feature type="transmembrane region" description="Helical" evidence="13">
    <location>
        <begin position="362"/>
        <end position="387"/>
    </location>
</feature>
<dbReference type="InterPro" id="IPR038377">
    <property type="entry name" value="Na/Glc_symporter_sf"/>
</dbReference>
<reference evidence="14" key="1">
    <citation type="submission" date="2022-12" db="EMBL/GenBank/DDBJ databases">
        <title>Chromosome-level genome assembly of the bean flower thrips Megalurothrips usitatus.</title>
        <authorList>
            <person name="Ma L."/>
            <person name="Liu Q."/>
            <person name="Li H."/>
            <person name="Cai W."/>
        </authorList>
    </citation>
    <scope>NUCLEOTIDE SEQUENCE</scope>
    <source>
        <strain evidence="14">Cailab_2022a</strain>
    </source>
</reference>
<evidence type="ECO:0000256" key="11">
    <source>
        <dbReference type="RuleBase" id="RU362091"/>
    </source>
</evidence>
<dbReference type="CDD" id="cd11492">
    <property type="entry name" value="SLC5sbd_NIS-SMVT"/>
    <property type="match status" value="1"/>
</dbReference>
<dbReference type="EMBL" id="JAPTSV010000004">
    <property type="protein sequence ID" value="KAJ1528624.1"/>
    <property type="molecule type" value="Genomic_DNA"/>
</dbReference>